<dbReference type="GO" id="GO:0003676">
    <property type="term" value="F:nucleic acid binding"/>
    <property type="evidence" value="ECO:0007669"/>
    <property type="project" value="InterPro"/>
</dbReference>
<dbReference type="InterPro" id="IPR002711">
    <property type="entry name" value="HNH"/>
</dbReference>
<dbReference type="GO" id="GO:0004519">
    <property type="term" value="F:endonuclease activity"/>
    <property type="evidence" value="ECO:0007669"/>
    <property type="project" value="InterPro"/>
</dbReference>
<feature type="domain" description="HNH nuclease" evidence="1">
    <location>
        <begin position="23"/>
        <end position="85"/>
    </location>
</feature>
<dbReference type="Pfam" id="PF01844">
    <property type="entry name" value="HNH"/>
    <property type="match status" value="1"/>
</dbReference>
<reference evidence="2" key="1">
    <citation type="submission" date="2019-08" db="EMBL/GenBank/DDBJ databases">
        <authorList>
            <person name="Kucharzyk K."/>
            <person name="Murdoch R.W."/>
            <person name="Higgins S."/>
            <person name="Loffler F."/>
        </authorList>
    </citation>
    <scope>NUCLEOTIDE SEQUENCE</scope>
</reference>
<dbReference type="EMBL" id="VSSQ01000119">
    <property type="protein sequence ID" value="MPL78792.1"/>
    <property type="molecule type" value="Genomic_DNA"/>
</dbReference>
<protein>
    <recommendedName>
        <fullName evidence="1">HNH nuclease domain-containing protein</fullName>
    </recommendedName>
</protein>
<evidence type="ECO:0000259" key="1">
    <source>
        <dbReference type="SMART" id="SM00507"/>
    </source>
</evidence>
<dbReference type="CDD" id="cd00085">
    <property type="entry name" value="HNHc"/>
    <property type="match status" value="1"/>
</dbReference>
<accession>A0A644UIY8</accession>
<dbReference type="Gene3D" id="1.10.30.50">
    <property type="match status" value="1"/>
</dbReference>
<organism evidence="2">
    <name type="scientific">bioreactor metagenome</name>
    <dbReference type="NCBI Taxonomy" id="1076179"/>
    <lineage>
        <taxon>unclassified sequences</taxon>
        <taxon>metagenomes</taxon>
        <taxon>ecological metagenomes</taxon>
    </lineage>
</organism>
<dbReference type="InterPro" id="IPR003615">
    <property type="entry name" value="HNH_nuc"/>
</dbReference>
<gene>
    <name evidence="2" type="ORF">SDC9_24662</name>
</gene>
<sequence length="215" mass="25040">MKNRKFKEHDIIISSPPHRTTHSAYSDDLERDFSCRCAYCNLHKNSVTTPFEVDHFIPRAVFKGIRDDLNNDYRNLVYACKKCNGAKSSKFSGDIKSENPTNNSFYDPRQVDYNTIFYRNDYGAIVSNDAKGRSMIRDIKLYRPIHTMGWLCEKLASMVDKLDVAISYETNCERLVVLQQARDKICYKYFQYERVFKASYNEPDFSVEGLEALGK</sequence>
<dbReference type="GO" id="GO:0008270">
    <property type="term" value="F:zinc ion binding"/>
    <property type="evidence" value="ECO:0007669"/>
    <property type="project" value="InterPro"/>
</dbReference>
<comment type="caution">
    <text evidence="2">The sequence shown here is derived from an EMBL/GenBank/DDBJ whole genome shotgun (WGS) entry which is preliminary data.</text>
</comment>
<dbReference type="SMART" id="SM00507">
    <property type="entry name" value="HNHc"/>
    <property type="match status" value="1"/>
</dbReference>
<proteinExistence type="predicted"/>
<name>A0A644UIY8_9ZZZZ</name>
<dbReference type="AlphaFoldDB" id="A0A644UIY8"/>
<evidence type="ECO:0000313" key="2">
    <source>
        <dbReference type="EMBL" id="MPL78792.1"/>
    </source>
</evidence>